<comment type="pathway">
    <text evidence="6">Glycolipid biosynthesis; lipid IV(A) biosynthesis; lipid IV(A) from (3R)-3-hydroxytetradecanoyl-[acyl-carrier-protein] and UDP-N-acetyl-alpha-D-glucosamine: step 1/6.</text>
</comment>
<keyword evidence="9" id="KW-1185">Reference proteome</keyword>
<dbReference type="InterPro" id="IPR029098">
    <property type="entry name" value="Acetyltransf_C"/>
</dbReference>
<dbReference type="InterPro" id="IPR001451">
    <property type="entry name" value="Hexapep"/>
</dbReference>
<keyword evidence="3 6" id="KW-0808">Transferase</keyword>
<dbReference type="GO" id="GO:0016020">
    <property type="term" value="C:membrane"/>
    <property type="evidence" value="ECO:0007669"/>
    <property type="project" value="GOC"/>
</dbReference>
<evidence type="ECO:0000313" key="9">
    <source>
        <dbReference type="Proteomes" id="UP000266313"/>
    </source>
</evidence>
<dbReference type="Gene3D" id="2.160.10.10">
    <property type="entry name" value="Hexapeptide repeat proteins"/>
    <property type="match status" value="1"/>
</dbReference>
<gene>
    <name evidence="6" type="primary">lpxA</name>
    <name evidence="8" type="ORF">sS8_2351</name>
</gene>
<dbReference type="InterPro" id="IPR011004">
    <property type="entry name" value="Trimer_LpxA-like_sf"/>
</dbReference>
<dbReference type="PANTHER" id="PTHR43480">
    <property type="entry name" value="ACYL-[ACYL-CARRIER-PROTEIN]--UDP-N-ACETYLGLUCOSAMINE O-ACYLTRANSFERASE"/>
    <property type="match status" value="1"/>
</dbReference>
<dbReference type="PIRSF" id="PIRSF000456">
    <property type="entry name" value="UDP-GlcNAc_acltr"/>
    <property type="match status" value="1"/>
</dbReference>
<comment type="function">
    <text evidence="6">Involved in the biosynthesis of lipid A, a phosphorylated glycolipid that anchors the lipopolysaccharide to the outer membrane of the cell.</text>
</comment>
<comment type="similarity">
    <text evidence="6">Belongs to the transferase hexapeptide repeat family. LpxA subfamily.</text>
</comment>
<keyword evidence="6" id="KW-0677">Repeat</keyword>
<evidence type="ECO:0000313" key="8">
    <source>
        <dbReference type="EMBL" id="BBA34303.1"/>
    </source>
</evidence>
<reference evidence="8 9" key="1">
    <citation type="submission" date="2016-12" db="EMBL/GenBank/DDBJ databases">
        <title>Genome sequencing of Methylocaldum marinum.</title>
        <authorList>
            <person name="Takeuchi M."/>
            <person name="Kamagata Y."/>
            <person name="Hiraoka S."/>
            <person name="Oshima K."/>
            <person name="Hattori M."/>
            <person name="Iwasaki W."/>
        </authorList>
    </citation>
    <scope>NUCLEOTIDE SEQUENCE [LARGE SCALE GENOMIC DNA]</scope>
    <source>
        <strain evidence="8 9">S8</strain>
    </source>
</reference>
<dbReference type="PANTHER" id="PTHR43480:SF1">
    <property type="entry name" value="ACYL-[ACYL-CARRIER-PROTEIN]--UDP-N-ACETYLGLUCOSAMINE O-ACYLTRANSFERASE, MITOCHONDRIAL-RELATED"/>
    <property type="match status" value="1"/>
</dbReference>
<proteinExistence type="inferred from homology"/>
<dbReference type="GO" id="GO:0008780">
    <property type="term" value="F:acyl-[acyl-carrier-protein]-UDP-N-acetylglucosamine O-acyltransferase activity"/>
    <property type="evidence" value="ECO:0007669"/>
    <property type="project" value="UniProtKB-UniRule"/>
</dbReference>
<comment type="subcellular location">
    <subcellularLocation>
        <location evidence="6">Cytoplasm</location>
    </subcellularLocation>
</comment>
<feature type="domain" description="UDP N-acetylglucosamine O-acyltransferase C-terminal" evidence="7">
    <location>
        <begin position="174"/>
        <end position="255"/>
    </location>
</feature>
<keyword evidence="1 6" id="KW-0444">Lipid biosynthesis</keyword>
<evidence type="ECO:0000256" key="6">
    <source>
        <dbReference type="HAMAP-Rule" id="MF_00387"/>
    </source>
</evidence>
<dbReference type="EMBL" id="AP017928">
    <property type="protein sequence ID" value="BBA34303.1"/>
    <property type="molecule type" value="Genomic_DNA"/>
</dbReference>
<keyword evidence="6" id="KW-0963">Cytoplasm</keyword>
<dbReference type="SUPFAM" id="SSF51161">
    <property type="entry name" value="Trimeric LpxA-like enzymes"/>
    <property type="match status" value="1"/>
</dbReference>
<accession>A0A250KRJ8</accession>
<dbReference type="AlphaFoldDB" id="A0A250KRJ8"/>
<dbReference type="Pfam" id="PF00132">
    <property type="entry name" value="Hexapep"/>
    <property type="match status" value="1"/>
</dbReference>
<comment type="catalytic activity">
    <reaction evidence="6">
        <text>a (3R)-hydroxyacyl-[ACP] + UDP-N-acetyl-alpha-D-glucosamine = a UDP-3-O-[(3R)-3-hydroxyacyl]-N-acetyl-alpha-D-glucosamine + holo-[ACP]</text>
        <dbReference type="Rhea" id="RHEA:67812"/>
        <dbReference type="Rhea" id="RHEA-COMP:9685"/>
        <dbReference type="Rhea" id="RHEA-COMP:9945"/>
        <dbReference type="ChEBI" id="CHEBI:57705"/>
        <dbReference type="ChEBI" id="CHEBI:64479"/>
        <dbReference type="ChEBI" id="CHEBI:78827"/>
        <dbReference type="ChEBI" id="CHEBI:173225"/>
        <dbReference type="EC" id="2.3.1.129"/>
    </reaction>
</comment>
<dbReference type="Proteomes" id="UP000266313">
    <property type="component" value="Chromosome"/>
</dbReference>
<dbReference type="Gene3D" id="1.20.1180.10">
    <property type="entry name" value="Udp N-acetylglucosamine O-acyltransferase, C-terminal domain"/>
    <property type="match status" value="1"/>
</dbReference>
<evidence type="ECO:0000256" key="4">
    <source>
        <dbReference type="ARBA" id="ARBA00023098"/>
    </source>
</evidence>
<dbReference type="InterPro" id="IPR010137">
    <property type="entry name" value="Lipid_A_LpxA"/>
</dbReference>
<dbReference type="NCBIfam" id="NF003657">
    <property type="entry name" value="PRK05289.1"/>
    <property type="match status" value="1"/>
</dbReference>
<dbReference type="UniPathway" id="UPA00359">
    <property type="reaction ID" value="UER00477"/>
</dbReference>
<evidence type="ECO:0000256" key="5">
    <source>
        <dbReference type="ARBA" id="ARBA00023315"/>
    </source>
</evidence>
<keyword evidence="5 6" id="KW-0012">Acyltransferase</keyword>
<dbReference type="HAMAP" id="MF_00387">
    <property type="entry name" value="LpxA"/>
    <property type="match status" value="1"/>
</dbReference>
<dbReference type="Pfam" id="PF13720">
    <property type="entry name" value="Acetyltransf_11"/>
    <property type="match status" value="1"/>
</dbReference>
<keyword evidence="4 6" id="KW-0443">Lipid metabolism</keyword>
<keyword evidence="2 6" id="KW-0441">Lipid A biosynthesis</keyword>
<dbReference type="RefSeq" id="WP_119632740.1">
    <property type="nucleotide sequence ID" value="NZ_AP017928.1"/>
</dbReference>
<dbReference type="GO" id="GO:0005737">
    <property type="term" value="C:cytoplasm"/>
    <property type="evidence" value="ECO:0007669"/>
    <property type="project" value="UniProtKB-SubCell"/>
</dbReference>
<dbReference type="CDD" id="cd03351">
    <property type="entry name" value="LbH_UDP-GlcNAc_AT"/>
    <property type="match status" value="1"/>
</dbReference>
<protein>
    <recommendedName>
        <fullName evidence="6">Acyl-[acyl-carrier-protein]--UDP-N-acetylglucosamine O-acyltransferase</fullName>
        <shortName evidence="6">UDP-N-acetylglucosamine acyltransferase</shortName>
        <ecNumber evidence="6">2.3.1.129</ecNumber>
    </recommendedName>
</protein>
<dbReference type="OrthoDB" id="9807278at2"/>
<dbReference type="GO" id="GO:0009245">
    <property type="term" value="P:lipid A biosynthetic process"/>
    <property type="evidence" value="ECO:0007669"/>
    <property type="project" value="UniProtKB-UniRule"/>
</dbReference>
<dbReference type="InterPro" id="IPR037157">
    <property type="entry name" value="Acetyltransf_C_sf"/>
</dbReference>
<evidence type="ECO:0000256" key="2">
    <source>
        <dbReference type="ARBA" id="ARBA00022556"/>
    </source>
</evidence>
<name>A0A250KRJ8_9GAMM</name>
<evidence type="ECO:0000256" key="1">
    <source>
        <dbReference type="ARBA" id="ARBA00022516"/>
    </source>
</evidence>
<evidence type="ECO:0000259" key="7">
    <source>
        <dbReference type="Pfam" id="PF13720"/>
    </source>
</evidence>
<dbReference type="NCBIfam" id="TIGR01852">
    <property type="entry name" value="lipid_A_lpxA"/>
    <property type="match status" value="1"/>
</dbReference>
<dbReference type="EC" id="2.3.1.129" evidence="6"/>
<comment type="subunit">
    <text evidence="6">Homotrimer.</text>
</comment>
<sequence>MIHPTAIIDPSCELANDVSIGAYAIIGSDVRIDSGTEIGPHTVIKGPSRIGKHNRIFQFASVGEDPQDKKYHGEVTYLEIGDRNVIREYVTIHRGTVQDQGITRIGNDNLLMAYTHVAHDCVLGDHVIMANAASLAGHVRVDDYAILGGFSLVHQFCKIGQHSFSAMGSVITRDILPYVMVGGCPTKPHGINTVGLERQGFSADSIRQIRKAYKTVYKSRLKLEEAIQQLEEMISETPEIQKMVDFLKQTGRSIIR</sequence>
<dbReference type="KEGG" id="mmai:sS8_2351"/>
<evidence type="ECO:0000256" key="3">
    <source>
        <dbReference type="ARBA" id="ARBA00022679"/>
    </source>
</evidence>
<organism evidence="8 9">
    <name type="scientific">Methylocaldum marinum</name>
    <dbReference type="NCBI Taxonomy" id="1432792"/>
    <lineage>
        <taxon>Bacteria</taxon>
        <taxon>Pseudomonadati</taxon>
        <taxon>Pseudomonadota</taxon>
        <taxon>Gammaproteobacteria</taxon>
        <taxon>Methylococcales</taxon>
        <taxon>Methylococcaceae</taxon>
        <taxon>Methylocaldum</taxon>
    </lineage>
</organism>